<evidence type="ECO:0000256" key="7">
    <source>
        <dbReference type="ARBA" id="ARBA00023180"/>
    </source>
</evidence>
<gene>
    <name evidence="11" type="ORF">B0J12DRAFT_714924</name>
</gene>
<keyword evidence="7" id="KW-0325">Glycoprotein</keyword>
<reference evidence="11 12" key="1">
    <citation type="journal article" date="2021" name="Nat. Commun.">
        <title>Genetic determinants of endophytism in the Arabidopsis root mycobiome.</title>
        <authorList>
            <person name="Mesny F."/>
            <person name="Miyauchi S."/>
            <person name="Thiergart T."/>
            <person name="Pickel B."/>
            <person name="Atanasova L."/>
            <person name="Karlsson M."/>
            <person name="Huettel B."/>
            <person name="Barry K.W."/>
            <person name="Haridas S."/>
            <person name="Chen C."/>
            <person name="Bauer D."/>
            <person name="Andreopoulos W."/>
            <person name="Pangilinan J."/>
            <person name="LaButti K."/>
            <person name="Riley R."/>
            <person name="Lipzen A."/>
            <person name="Clum A."/>
            <person name="Drula E."/>
            <person name="Henrissat B."/>
            <person name="Kohler A."/>
            <person name="Grigoriev I.V."/>
            <person name="Martin F.M."/>
            <person name="Hacquard S."/>
        </authorList>
    </citation>
    <scope>NUCLEOTIDE SEQUENCE [LARGE SCALE GENOMIC DNA]</scope>
    <source>
        <strain evidence="11 12">MPI-SDFR-AT-0080</strain>
    </source>
</reference>
<dbReference type="SMART" id="SM00022">
    <property type="entry name" value="PLAc"/>
    <property type="match status" value="1"/>
</dbReference>
<dbReference type="SUPFAM" id="SSF52151">
    <property type="entry name" value="FabD/lysophospholipase-like"/>
    <property type="match status" value="1"/>
</dbReference>
<comment type="caution">
    <text evidence="11">The sequence shown here is derived from an EMBL/GenBank/DDBJ whole genome shotgun (WGS) entry which is preliminary data.</text>
</comment>
<keyword evidence="6 8" id="KW-0443">Lipid metabolism</keyword>
<evidence type="ECO:0000313" key="12">
    <source>
        <dbReference type="Proteomes" id="UP000774617"/>
    </source>
</evidence>
<evidence type="ECO:0000256" key="9">
    <source>
        <dbReference type="RuleBase" id="RU362103"/>
    </source>
</evidence>
<evidence type="ECO:0000313" key="11">
    <source>
        <dbReference type="EMBL" id="KAH7009323.1"/>
    </source>
</evidence>
<evidence type="ECO:0000256" key="3">
    <source>
        <dbReference type="ARBA" id="ARBA00022729"/>
    </source>
</evidence>
<sequence>MKFDCLLVLLATAPMLLSAASSNGYGASAIDCPSDDRPTLRDSKSLSPAEKSWIEKRRKNTVSALRDLLKRLNITGFDSDAYIDNAKDVSMLPNIGIAVSGGGWRALMNGAGAIAAYDSRTPGSTGVGQLGGILQSATYFTGLSGGGWLVSSLYGNDFPTVQSIVDKDDTTSIWQFQNSIFEGPDMGDTGTSNGGAYFEEIATQVAAKFDSGFNTTLTDYWGRALSFQLLDSSGNSSYTYSSIQDNPKFVAADFPLPILVADERQEGQSVLFSTNTTNYEFTPWELGSFDSVGFVPLRYVGSNFSAGEIPSGEKCITGVDEMSFVFGTSSSLFNQFLLQINTTDLVPEVLKDVVLDVLNGLDQNGVDVADWSPNPFYHWNNATNANAQSKQFTLVDGGEDLQNIPFMPLLQPLRNVDIIFAVDSSADTIDAAGPNWPNGTAMVATYERSQARDNGTLFPSVPDVNTFINLGLNSRPTMFGCDVANLTANSTAPLVVYLPHSPYVFNSNVSTFTASYQLDVRNAIIQNGYDVVTRGNGTVDSQWPTCVGCAIMSRSWGRTNTTVPGVCSDCFSRYCWDGTVNYTAPTPYTPPMLLEAVNRWHLFCRRGARSG</sequence>
<dbReference type="PANTHER" id="PTHR10728">
    <property type="entry name" value="CYTOSOLIC PHOSPHOLIPASE A2"/>
    <property type="match status" value="1"/>
</dbReference>
<feature type="domain" description="PLA2c" evidence="10">
    <location>
        <begin position="31"/>
        <end position="581"/>
    </location>
</feature>
<evidence type="ECO:0000256" key="5">
    <source>
        <dbReference type="ARBA" id="ARBA00022963"/>
    </source>
</evidence>
<feature type="chain" id="PRO_5045003010" description="Lysophospholipase" evidence="9">
    <location>
        <begin position="20"/>
        <end position="611"/>
    </location>
</feature>
<evidence type="ECO:0000256" key="1">
    <source>
        <dbReference type="ARBA" id="ARBA00008780"/>
    </source>
</evidence>
<keyword evidence="4 8" id="KW-0378">Hydrolase</keyword>
<dbReference type="EC" id="3.1.1.5" evidence="2 9"/>
<dbReference type="Proteomes" id="UP000774617">
    <property type="component" value="Unassembled WGS sequence"/>
</dbReference>
<organism evidence="11 12">
    <name type="scientific">Macrophomina phaseolina</name>
    <dbReference type="NCBI Taxonomy" id="35725"/>
    <lineage>
        <taxon>Eukaryota</taxon>
        <taxon>Fungi</taxon>
        <taxon>Dikarya</taxon>
        <taxon>Ascomycota</taxon>
        <taxon>Pezizomycotina</taxon>
        <taxon>Dothideomycetes</taxon>
        <taxon>Dothideomycetes incertae sedis</taxon>
        <taxon>Botryosphaeriales</taxon>
        <taxon>Botryosphaeriaceae</taxon>
        <taxon>Macrophomina</taxon>
    </lineage>
</organism>
<accession>A0ABQ8FSN1</accession>
<keyword evidence="3 9" id="KW-0732">Signal</keyword>
<dbReference type="PROSITE" id="PS51210">
    <property type="entry name" value="PLA2C"/>
    <property type="match status" value="1"/>
</dbReference>
<dbReference type="InterPro" id="IPR002642">
    <property type="entry name" value="LysoPLipase_cat_dom"/>
</dbReference>
<dbReference type="Gene3D" id="3.40.1090.10">
    <property type="entry name" value="Cytosolic phospholipase A2 catalytic domain"/>
    <property type="match status" value="1"/>
</dbReference>
<dbReference type="PANTHER" id="PTHR10728:SF33">
    <property type="entry name" value="LYSOPHOSPHOLIPASE 1-RELATED"/>
    <property type="match status" value="1"/>
</dbReference>
<dbReference type="EMBL" id="JAGTJR010000110">
    <property type="protein sequence ID" value="KAH7009323.1"/>
    <property type="molecule type" value="Genomic_DNA"/>
</dbReference>
<proteinExistence type="inferred from homology"/>
<protein>
    <recommendedName>
        <fullName evidence="2 9">Lysophospholipase</fullName>
        <ecNumber evidence="2 9">3.1.1.5</ecNumber>
    </recommendedName>
</protein>
<keyword evidence="5 8" id="KW-0442">Lipid degradation</keyword>
<evidence type="ECO:0000256" key="6">
    <source>
        <dbReference type="ARBA" id="ARBA00023098"/>
    </source>
</evidence>
<dbReference type="InterPro" id="IPR016035">
    <property type="entry name" value="Acyl_Trfase/lysoPLipase"/>
</dbReference>
<comment type="catalytic activity">
    <reaction evidence="9">
        <text>a 1-acyl-sn-glycero-3-phosphocholine + H2O = sn-glycerol 3-phosphocholine + a fatty acid + H(+)</text>
        <dbReference type="Rhea" id="RHEA:15177"/>
        <dbReference type="ChEBI" id="CHEBI:15377"/>
        <dbReference type="ChEBI" id="CHEBI:15378"/>
        <dbReference type="ChEBI" id="CHEBI:16870"/>
        <dbReference type="ChEBI" id="CHEBI:28868"/>
        <dbReference type="ChEBI" id="CHEBI:58168"/>
        <dbReference type="EC" id="3.1.1.5"/>
    </reaction>
</comment>
<evidence type="ECO:0000256" key="8">
    <source>
        <dbReference type="PROSITE-ProRule" id="PRU00555"/>
    </source>
</evidence>
<feature type="signal peptide" evidence="9">
    <location>
        <begin position="1"/>
        <end position="19"/>
    </location>
</feature>
<dbReference type="Pfam" id="PF01735">
    <property type="entry name" value="PLA2_B"/>
    <property type="match status" value="1"/>
</dbReference>
<evidence type="ECO:0000259" key="10">
    <source>
        <dbReference type="PROSITE" id="PS51210"/>
    </source>
</evidence>
<evidence type="ECO:0000256" key="2">
    <source>
        <dbReference type="ARBA" id="ARBA00013274"/>
    </source>
</evidence>
<evidence type="ECO:0000256" key="4">
    <source>
        <dbReference type="ARBA" id="ARBA00022801"/>
    </source>
</evidence>
<comment type="similarity">
    <text evidence="1 9">Belongs to the lysophospholipase family.</text>
</comment>
<keyword evidence="12" id="KW-1185">Reference proteome</keyword>
<name>A0ABQ8FSN1_9PEZI</name>